<feature type="compositionally biased region" description="Low complexity" evidence="4">
    <location>
        <begin position="1192"/>
        <end position="1237"/>
    </location>
</feature>
<evidence type="ECO:0000259" key="5">
    <source>
        <dbReference type="Pfam" id="PF07282"/>
    </source>
</evidence>
<keyword evidence="2" id="KW-0460">Magnesium</keyword>
<dbReference type="Gene3D" id="3.40.50.1010">
    <property type="entry name" value="5'-nuclease"/>
    <property type="match status" value="1"/>
</dbReference>
<name>A0A9P3H2K3_9FUNG</name>
<feature type="compositionally biased region" description="Acidic residues" evidence="4">
    <location>
        <begin position="552"/>
        <end position="582"/>
    </location>
</feature>
<protein>
    <recommendedName>
        <fullName evidence="5">Cas12f1-like TNB domain-containing protein</fullName>
    </recommendedName>
</protein>
<evidence type="ECO:0000256" key="1">
    <source>
        <dbReference type="ARBA" id="ARBA00022723"/>
    </source>
</evidence>
<feature type="compositionally biased region" description="Basic residues" evidence="4">
    <location>
        <begin position="392"/>
        <end position="407"/>
    </location>
</feature>
<feature type="region of interest" description="Disordered" evidence="4">
    <location>
        <begin position="531"/>
        <end position="599"/>
    </location>
</feature>
<feature type="region of interest" description="Disordered" evidence="4">
    <location>
        <begin position="363"/>
        <end position="438"/>
    </location>
</feature>
<organism evidence="6 7">
    <name type="scientific">Entomortierella parvispora</name>
    <dbReference type="NCBI Taxonomy" id="205924"/>
    <lineage>
        <taxon>Eukaryota</taxon>
        <taxon>Fungi</taxon>
        <taxon>Fungi incertae sedis</taxon>
        <taxon>Mucoromycota</taxon>
        <taxon>Mortierellomycotina</taxon>
        <taxon>Mortierellomycetes</taxon>
        <taxon>Mortierellales</taxon>
        <taxon>Mortierellaceae</taxon>
        <taxon>Entomortierella</taxon>
    </lineage>
</organism>
<dbReference type="InterPro" id="IPR029060">
    <property type="entry name" value="PIN-like_dom_sf"/>
</dbReference>
<reference evidence="6" key="2">
    <citation type="journal article" date="2022" name="Microbiol. Resour. Announc.">
        <title>Whole-Genome Sequence of Entomortierella parvispora E1425, a Mucoromycotan Fungus Associated with Burkholderiaceae-Related Endosymbiotic Bacteria.</title>
        <authorList>
            <person name="Herlambang A."/>
            <person name="Guo Y."/>
            <person name="Takashima Y."/>
            <person name="Narisawa K."/>
            <person name="Ohta H."/>
            <person name="Nishizawa T."/>
        </authorList>
    </citation>
    <scope>NUCLEOTIDE SEQUENCE</scope>
    <source>
        <strain evidence="6">E1425</strain>
    </source>
</reference>
<dbReference type="InterPro" id="IPR006084">
    <property type="entry name" value="XPG/Rad2"/>
</dbReference>
<proteinExistence type="predicted"/>
<dbReference type="GO" id="GO:0046872">
    <property type="term" value="F:metal ion binding"/>
    <property type="evidence" value="ECO:0007669"/>
    <property type="project" value="UniProtKB-KW"/>
</dbReference>
<reference evidence="6" key="1">
    <citation type="submission" date="2021-11" db="EMBL/GenBank/DDBJ databases">
        <authorList>
            <person name="Herlambang A."/>
            <person name="Guo Y."/>
            <person name="Takashima Y."/>
            <person name="Nishizawa T."/>
        </authorList>
    </citation>
    <scope>NUCLEOTIDE SEQUENCE</scope>
    <source>
        <strain evidence="6">E1425</strain>
    </source>
</reference>
<evidence type="ECO:0000313" key="7">
    <source>
        <dbReference type="Proteomes" id="UP000827284"/>
    </source>
</evidence>
<feature type="region of interest" description="Disordered" evidence="4">
    <location>
        <begin position="1186"/>
        <end position="1259"/>
    </location>
</feature>
<dbReference type="GO" id="GO:0017108">
    <property type="term" value="F:5'-flap endonuclease activity"/>
    <property type="evidence" value="ECO:0007669"/>
    <property type="project" value="TreeGrafter"/>
</dbReference>
<evidence type="ECO:0000256" key="3">
    <source>
        <dbReference type="ARBA" id="ARBA00023125"/>
    </source>
</evidence>
<dbReference type="Pfam" id="PF07282">
    <property type="entry name" value="Cas12f1-like_TNB"/>
    <property type="match status" value="1"/>
</dbReference>
<dbReference type="PANTHER" id="PTHR11081:SF9">
    <property type="entry name" value="FLAP ENDONUCLEASE 1"/>
    <property type="match status" value="1"/>
</dbReference>
<keyword evidence="7" id="KW-1185">Reference proteome</keyword>
<evidence type="ECO:0000256" key="2">
    <source>
        <dbReference type="ARBA" id="ARBA00022842"/>
    </source>
</evidence>
<sequence length="1259" mass="141577">MIQDLGVRKARIDVLSFFCIIRNAYSRCKPEDAHKILERHLARFGSKSNLVLYIDGQQALEKEETARRRKESRTVAAAKCMKSLQNLEDLINQNSRPRKRHFSDARSTLAATFYWSLDDRRSFVKYMEDAGWCVQICKTEADVAIAVDCQPDDIVISQDSDFLAYNTVSTLWRPVSKHVLLEYKLANVCLALQLSRAQLTALAIVSCNDYNRNLYSLGPLTNYSLIKGICSPDIESIVTAYLGHVVVSNKNKEGQTFRISIQVFVNKQQTPVPIQPAPVVSHDDTTTSNPSFETLQSKFRSICSRYEEMKKIHPLDSICNREIVRLKSSHTKNRYRTVESPAFIRTPPRVQPANEENCASLILSPQGGSSLEEQESHAPLPRTRIPNNRPRYSFKRIEHKKVKKRPPPPKMKQYTWKPHKEQDPKPDKAQPAPKPKAPLRTLESFVEPAKTEKIGVIRSMRYQHPTSSLSIGTLAANVKLALEDEDSLQYEVVTVIETAVMEATRVKRQAQVLIGTFIEYVDRNGVTEEDRKHLDQFSPRVDMSNIKHDADNPVEVDDDGDEVQGIIDDDGAEEVEDDEGESESSSKEGQSPVKNKKGGRAVTKSGFALAFLCCLYTGAPRTRADVCSFVDRLKHLGLYEPPPCPRANNTMPFTPVDLLESAAGQLERELKMMYKNGTCDVHKTLAAQLGKGLLAVSMADIQIRGDVSAIENYLALNRHLTNPRRIIPITSSDQPNLDFSERELAGFFYKRGGLLKKNLLDLAGKDGFFRTLPEIQIWIGTKTPGFFINNYIADISSSSSKKARSSSRAKIKLKSIATLREHLEQFDQPGFDPKSYNEDGYISRGIVRTDGFGIQLLVFKLKELQAVRYRRLSPDLLPERITSTLGGTDYFLTEIRNVIRTSDDVERLFPGAKAKDVKILTLDAGQAFVVGAYAYLPEDPHAHYNLAVNQKAAYQPAFRHRRWQEEEKGSKVEGQAQSITDMESRLPPLRGHSASVANYHKYLQTKEVGPHLVEGDEGTVEERLLNFYGGRRHRFKKHQWDLRRAQKMEFQAIAARLLGIVGGSLGEHRKPTNHVLIAVGLGQFKSTGRLSSLHSSFLDFFIPLARSLGYIVVGINEFYSSKKCPNCEKFVAQVTLRQLYCPHCQRFYHRDVMAAQNMMNVAQRHLEHQSRPRYLQPVAADGRYPWEDKTVGSTSSASGISDSSNNAAIVTNDSPAMASGSTSGSSARTSTSISSPPLFRKRRTHSDGPQDLSKKPREF</sequence>
<keyword evidence="3" id="KW-0238">DNA-binding</keyword>
<keyword evidence="1" id="KW-0479">Metal-binding</keyword>
<accession>A0A9P3H2K3</accession>
<dbReference type="PANTHER" id="PTHR11081">
    <property type="entry name" value="FLAP ENDONUCLEASE FAMILY MEMBER"/>
    <property type="match status" value="1"/>
</dbReference>
<dbReference type="AlphaFoldDB" id="A0A9P3H2K3"/>
<evidence type="ECO:0000313" key="6">
    <source>
        <dbReference type="EMBL" id="GJJ68877.1"/>
    </source>
</evidence>
<dbReference type="Proteomes" id="UP000827284">
    <property type="component" value="Unassembled WGS sequence"/>
</dbReference>
<feature type="compositionally biased region" description="Basic and acidic residues" evidence="4">
    <location>
        <begin position="418"/>
        <end position="428"/>
    </location>
</feature>
<feature type="compositionally biased region" description="Basic and acidic residues" evidence="4">
    <location>
        <begin position="1245"/>
        <end position="1259"/>
    </location>
</feature>
<gene>
    <name evidence="6" type="ORF">EMPS_01223</name>
</gene>
<comment type="caution">
    <text evidence="6">The sequence shown here is derived from an EMBL/GenBank/DDBJ whole genome shotgun (WGS) entry which is preliminary data.</text>
</comment>
<dbReference type="EMBL" id="BQFW01000002">
    <property type="protein sequence ID" value="GJJ68877.1"/>
    <property type="molecule type" value="Genomic_DNA"/>
</dbReference>
<dbReference type="OrthoDB" id="2396933at2759"/>
<evidence type="ECO:0000256" key="4">
    <source>
        <dbReference type="SAM" id="MobiDB-lite"/>
    </source>
</evidence>
<dbReference type="SUPFAM" id="SSF88723">
    <property type="entry name" value="PIN domain-like"/>
    <property type="match status" value="1"/>
</dbReference>
<dbReference type="GO" id="GO:0003677">
    <property type="term" value="F:DNA binding"/>
    <property type="evidence" value="ECO:0007669"/>
    <property type="project" value="UniProtKB-KW"/>
</dbReference>
<feature type="domain" description="Cas12f1-like TNB" evidence="5">
    <location>
        <begin position="1096"/>
        <end position="1158"/>
    </location>
</feature>
<dbReference type="InterPro" id="IPR010095">
    <property type="entry name" value="Cas12f1-like_TNB"/>
</dbReference>